<evidence type="ECO:0000259" key="22">
    <source>
        <dbReference type="PROSITE" id="PS50989"/>
    </source>
</evidence>
<evidence type="ECO:0000313" key="23">
    <source>
        <dbReference type="EMBL" id="NJC69926.1"/>
    </source>
</evidence>
<keyword evidence="7 19" id="KW-0444">Lipid biosynthesis</keyword>
<evidence type="ECO:0000256" key="12">
    <source>
        <dbReference type="ARBA" id="ARBA00022832"/>
    </source>
</evidence>
<name>A0ABX0XVS4_9ACTN</name>
<comment type="similarity">
    <text evidence="4">In the N-terminal section; belongs to the AccD/PCCB family.</text>
</comment>
<feature type="binding site" evidence="20">
    <location>
        <position position="37"/>
    </location>
    <ligand>
        <name>Zn(2+)</name>
        <dbReference type="ChEBI" id="CHEBI:29105"/>
    </ligand>
</feature>
<evidence type="ECO:0000256" key="3">
    <source>
        <dbReference type="ARBA" id="ARBA00006276"/>
    </source>
</evidence>
<evidence type="ECO:0000256" key="17">
    <source>
        <dbReference type="ARBA" id="ARBA00025280"/>
    </source>
</evidence>
<keyword evidence="11 20" id="KW-0863">Zinc-finger</keyword>
<keyword evidence="8 19" id="KW-0808">Transferase</keyword>
<keyword evidence="9 20" id="KW-0479">Metal-binding</keyword>
<sequence>MTQLSHHTPQWKDEWVLCPSCGTLVYGKKLSRQLSVCPECGHHHRLTALERLAQLLDPGSVRSIVEIADGGDPLGFVDTEPYSQRLERARRQTGLDEAVMCAQGTIDGNCVVVAVMDFRFLGGSLGTAVGEAITRAAELALAERTPLVIVAASGGARMQEGALSLMQMAKTSQALGQLDEAGILTISVITDPTYGGVAASFATLCDVILAEPGARLGFAGPRVIEQTIRQRLPEGFQTAEFLFEHGLIDGICPRSELRATLSRLLAVAEGGTGRSWQPSAVEAVLTTEPSQLPDQDAWAAVRSARDLNRPTTMDYANLVLDRFVELHGDRLGEDCPALIAGVGMLEGQAIALIGHQRGHTPRELAARNFGMPTPGGYRKAARVLRLAAKLGIPVVTLIDTPGAYPGIEAEQRGQAFAVAENIRLMAGLPVPVIAVIIGEGGSGGALALAVADRVLINSGAVYSVISPEGCAAILWKDAAAAPVAAAALGLGAKQLLRLGVVDGVVPEPPGGSQADHWMAADRLRIVLKGLLAELSLIHPAELVAGRRRRFRDLGRTAEPTSVGAAKEKR</sequence>
<evidence type="ECO:0000259" key="21">
    <source>
        <dbReference type="PROSITE" id="PS50980"/>
    </source>
</evidence>
<dbReference type="InterPro" id="IPR000438">
    <property type="entry name" value="Acetyl_CoA_COase_Trfase_b_su"/>
</dbReference>
<evidence type="ECO:0000256" key="9">
    <source>
        <dbReference type="ARBA" id="ARBA00022723"/>
    </source>
</evidence>
<comment type="function">
    <text evidence="19">Component of the acetyl coenzyme A carboxylase (ACC) complex. First, biotin carboxylase catalyzes the carboxylation of biotin on its carrier protein (BCCP) and then the CO(2) group is transferred by the carboxyltransferase to acetyl-CoA to form malonyl-CoA.</text>
</comment>
<keyword evidence="6 19" id="KW-0963">Cytoplasm</keyword>
<dbReference type="NCBIfam" id="NF041504">
    <property type="entry name" value="AccA_sub"/>
    <property type="match status" value="1"/>
</dbReference>
<comment type="similarity">
    <text evidence="19">Belongs to the AccA family.</text>
</comment>
<dbReference type="Proteomes" id="UP000722989">
    <property type="component" value="Unassembled WGS sequence"/>
</dbReference>
<keyword evidence="16 19" id="KW-0275">Fatty acid biosynthesis</keyword>
<dbReference type="InterPro" id="IPR029045">
    <property type="entry name" value="ClpP/crotonase-like_dom_sf"/>
</dbReference>
<dbReference type="InterPro" id="IPR041010">
    <property type="entry name" value="Znf-ACC"/>
</dbReference>
<evidence type="ECO:0000256" key="18">
    <source>
        <dbReference type="ARBA" id="ARBA00049152"/>
    </source>
</evidence>
<dbReference type="EC" id="2.1.3.15" evidence="19"/>
<comment type="caution">
    <text evidence="23">The sequence shown here is derived from an EMBL/GenBank/DDBJ whole genome shotgun (WGS) entry which is preliminary data.</text>
</comment>
<dbReference type="HAMAP" id="MF_00823">
    <property type="entry name" value="AcetylCoA_CT_alpha"/>
    <property type="match status" value="1"/>
</dbReference>
<keyword evidence="14 19" id="KW-0067">ATP-binding</keyword>
<keyword evidence="12 19" id="KW-0276">Fatty acid metabolism</keyword>
<dbReference type="InterPro" id="IPR011763">
    <property type="entry name" value="COA_CT_C"/>
</dbReference>
<feature type="zinc finger region" description="C4-type" evidence="20">
    <location>
        <begin position="18"/>
        <end position="40"/>
    </location>
</feature>
<comment type="subunit">
    <text evidence="19">Acetyl-CoA carboxylase is a heterohexamer composed of biotin carboxyl carrier protein (AccB), biotin carboxylase (AccC) and two subunits each of ACCase subunit alpha (AccA) and ACCase subunit beta (AccD).</text>
</comment>
<dbReference type="GO" id="GO:0003989">
    <property type="term" value="F:acetyl-CoA carboxylase activity"/>
    <property type="evidence" value="ECO:0007669"/>
    <property type="project" value="UniProtKB-EC"/>
</dbReference>
<evidence type="ECO:0000256" key="15">
    <source>
        <dbReference type="ARBA" id="ARBA00023098"/>
    </source>
</evidence>
<dbReference type="PROSITE" id="PS50980">
    <property type="entry name" value="COA_CT_NTER"/>
    <property type="match status" value="1"/>
</dbReference>
<evidence type="ECO:0000256" key="4">
    <source>
        <dbReference type="ARBA" id="ARBA00010284"/>
    </source>
</evidence>
<evidence type="ECO:0000256" key="8">
    <source>
        <dbReference type="ARBA" id="ARBA00022679"/>
    </source>
</evidence>
<evidence type="ECO:0000256" key="7">
    <source>
        <dbReference type="ARBA" id="ARBA00022516"/>
    </source>
</evidence>
<proteinExistence type="inferred from homology"/>
<evidence type="ECO:0000256" key="6">
    <source>
        <dbReference type="ARBA" id="ARBA00022490"/>
    </source>
</evidence>
<dbReference type="Pfam" id="PF03255">
    <property type="entry name" value="ACCA"/>
    <property type="match status" value="1"/>
</dbReference>
<evidence type="ECO:0000256" key="19">
    <source>
        <dbReference type="HAMAP-Rule" id="MF_00823"/>
    </source>
</evidence>
<comment type="catalytic activity">
    <reaction evidence="18 19">
        <text>N(6)-carboxybiotinyl-L-lysyl-[protein] + acetyl-CoA = N(6)-biotinyl-L-lysyl-[protein] + malonyl-CoA</text>
        <dbReference type="Rhea" id="RHEA:54728"/>
        <dbReference type="Rhea" id="RHEA-COMP:10505"/>
        <dbReference type="Rhea" id="RHEA-COMP:10506"/>
        <dbReference type="ChEBI" id="CHEBI:57288"/>
        <dbReference type="ChEBI" id="CHEBI:57384"/>
        <dbReference type="ChEBI" id="CHEBI:83144"/>
        <dbReference type="ChEBI" id="CHEBI:83145"/>
        <dbReference type="EC" id="2.1.3.15"/>
    </reaction>
</comment>
<evidence type="ECO:0000256" key="13">
    <source>
        <dbReference type="ARBA" id="ARBA00022833"/>
    </source>
</evidence>
<dbReference type="InterPro" id="IPR011762">
    <property type="entry name" value="COA_CT_N"/>
</dbReference>
<feature type="binding site" evidence="20">
    <location>
        <position position="40"/>
    </location>
    <ligand>
        <name>Zn(2+)</name>
        <dbReference type="ChEBI" id="CHEBI:29105"/>
    </ligand>
</feature>
<dbReference type="NCBIfam" id="TIGR00515">
    <property type="entry name" value="accD"/>
    <property type="match status" value="1"/>
</dbReference>
<keyword evidence="15 19" id="KW-0443">Lipid metabolism</keyword>
<keyword evidence="24" id="KW-1185">Reference proteome</keyword>
<keyword evidence="13 20" id="KW-0862">Zinc</keyword>
<dbReference type="RefSeq" id="WP_167924898.1">
    <property type="nucleotide sequence ID" value="NZ_JAATVY010000004.1"/>
</dbReference>
<reference evidence="23 24" key="1">
    <citation type="submission" date="2020-03" db="EMBL/GenBank/DDBJ databases">
        <title>WGS of the type strain of Planosporangium spp.</title>
        <authorList>
            <person name="Thawai C."/>
        </authorList>
    </citation>
    <scope>NUCLEOTIDE SEQUENCE [LARGE SCALE GENOMIC DNA]</scope>
    <source>
        <strain evidence="23 24">TBRC 5610</strain>
    </source>
</reference>
<evidence type="ECO:0000256" key="14">
    <source>
        <dbReference type="ARBA" id="ARBA00022840"/>
    </source>
</evidence>
<feature type="domain" description="CoA carboxyltransferase C-terminal" evidence="22">
    <location>
        <begin position="289"/>
        <end position="533"/>
    </location>
</feature>
<dbReference type="Pfam" id="PF17848">
    <property type="entry name" value="Zn_ribbon_ACC"/>
    <property type="match status" value="1"/>
</dbReference>
<dbReference type="SUPFAM" id="SSF52096">
    <property type="entry name" value="ClpP/crotonase"/>
    <property type="match status" value="2"/>
</dbReference>
<dbReference type="PROSITE" id="PS50989">
    <property type="entry name" value="COA_CT_CTER"/>
    <property type="match status" value="1"/>
</dbReference>
<dbReference type="PANTHER" id="PTHR42853:SF3">
    <property type="entry name" value="ACETYL-COENZYME A CARBOXYLASE CARBOXYL TRANSFERASE SUBUNIT ALPHA, CHLOROPLASTIC"/>
    <property type="match status" value="1"/>
</dbReference>
<gene>
    <name evidence="19" type="primary">accA</name>
    <name evidence="20" type="synonym">accD</name>
    <name evidence="23" type="ORF">HC031_09395</name>
</gene>
<accession>A0ABX0XVS4</accession>
<feature type="binding site" evidence="20">
    <location>
        <position position="21"/>
    </location>
    <ligand>
        <name>Zn(2+)</name>
        <dbReference type="ChEBI" id="CHEBI:29105"/>
    </ligand>
</feature>
<evidence type="ECO:0000256" key="1">
    <source>
        <dbReference type="ARBA" id="ARBA00004496"/>
    </source>
</evidence>
<dbReference type="EMBL" id="JAATVY010000004">
    <property type="protein sequence ID" value="NJC69926.1"/>
    <property type="molecule type" value="Genomic_DNA"/>
</dbReference>
<comment type="similarity">
    <text evidence="3">In the C-terminal section; belongs to the AccA family.</text>
</comment>
<evidence type="ECO:0000256" key="2">
    <source>
        <dbReference type="ARBA" id="ARBA00004956"/>
    </source>
</evidence>
<keyword evidence="23" id="KW-0436">Ligase</keyword>
<evidence type="ECO:0000256" key="16">
    <source>
        <dbReference type="ARBA" id="ARBA00023160"/>
    </source>
</evidence>
<evidence type="ECO:0000313" key="24">
    <source>
        <dbReference type="Proteomes" id="UP000722989"/>
    </source>
</evidence>
<evidence type="ECO:0000256" key="10">
    <source>
        <dbReference type="ARBA" id="ARBA00022741"/>
    </source>
</evidence>
<dbReference type="HAMAP" id="MF_01395">
    <property type="entry name" value="AcetylCoA_CT_beta"/>
    <property type="match status" value="1"/>
</dbReference>
<comment type="cofactor">
    <cofactor evidence="20">
        <name>Zn(2+)</name>
        <dbReference type="ChEBI" id="CHEBI:29105"/>
    </cofactor>
    <text evidence="20">Binds 1 zinc ion per subunit.</text>
</comment>
<evidence type="ECO:0000256" key="20">
    <source>
        <dbReference type="HAMAP-Rule" id="MF_01395"/>
    </source>
</evidence>
<evidence type="ECO:0000256" key="11">
    <source>
        <dbReference type="ARBA" id="ARBA00022771"/>
    </source>
</evidence>
<dbReference type="Gene3D" id="3.90.226.10">
    <property type="entry name" value="2-enoyl-CoA Hydratase, Chain A, domain 1"/>
    <property type="match status" value="2"/>
</dbReference>
<comment type="subcellular location">
    <subcellularLocation>
        <location evidence="1 19">Cytoplasm</location>
    </subcellularLocation>
</comment>
<feature type="binding site" evidence="20">
    <location>
        <position position="18"/>
    </location>
    <ligand>
        <name>Zn(2+)</name>
        <dbReference type="ChEBI" id="CHEBI:29105"/>
    </ligand>
</feature>
<dbReference type="PANTHER" id="PTHR42853">
    <property type="entry name" value="ACETYL-COENZYME A CARBOXYLASE CARBOXYL TRANSFERASE SUBUNIT ALPHA"/>
    <property type="match status" value="1"/>
</dbReference>
<comment type="pathway">
    <text evidence="2 19">Lipid metabolism; malonyl-CoA biosynthesis; malonyl-CoA from acetyl-CoA: step 1/1.</text>
</comment>
<comment type="similarity">
    <text evidence="20">Belongs to the AccD/PCCB family.</text>
</comment>
<comment type="subunit">
    <text evidence="5">Acetyl-CoA carboxylase is a heterotetramer composed of biotin carboxyl carrier protein (AccB), biotin carboxylase (AccC) and two subunits of ACCase subunit beta/alpha.</text>
</comment>
<organism evidence="23 24">
    <name type="scientific">Planosporangium thailandense</name>
    <dbReference type="NCBI Taxonomy" id="765197"/>
    <lineage>
        <taxon>Bacteria</taxon>
        <taxon>Bacillati</taxon>
        <taxon>Actinomycetota</taxon>
        <taxon>Actinomycetes</taxon>
        <taxon>Micromonosporales</taxon>
        <taxon>Micromonosporaceae</taxon>
        <taxon>Planosporangium</taxon>
    </lineage>
</organism>
<evidence type="ECO:0000256" key="5">
    <source>
        <dbReference type="ARBA" id="ARBA00011664"/>
    </source>
</evidence>
<dbReference type="PRINTS" id="PR01070">
    <property type="entry name" value="ACCCTRFRASEB"/>
</dbReference>
<protein>
    <recommendedName>
        <fullName evidence="19 20">Multifunctional fusion protein</fullName>
    </recommendedName>
    <domain>
        <recommendedName>
            <fullName evidence="19">Acetyl-coenzyme A carboxylase carboxyl transferase subunit alpha</fullName>
            <shortName evidence="19">ACCase subunit alpha</shortName>
            <shortName evidence="19">Acetyl-CoA carboxylase carboxyltransferase subunit alpha</shortName>
            <ecNumber evidence="19">2.1.3.15</ecNumber>
        </recommendedName>
    </domain>
    <domain>
        <recommendedName>
            <fullName evidence="20">Acetyl-coenzyme A carboxylase carboxyl transferase subunit beta</fullName>
            <shortName evidence="20">ACCase subunit beta</shortName>
            <shortName evidence="20">Acetyl-CoA carboxylase carboxyltransferase subunit beta</shortName>
        </recommendedName>
    </domain>
</protein>
<comment type="function">
    <text evidence="17 20">Component of the acetyl coenzyme A carboxylase (ACC) complex. Biotin carboxylase (BC) catalyzes the carboxylation of biotin on its carrier protein (BCCP) and then the CO(2) group is transferred by the transcarboxylase to acetyl-CoA to form malonyl-CoA.</text>
</comment>
<keyword evidence="10 19" id="KW-0547">Nucleotide-binding</keyword>
<feature type="domain" description="CoA carboxyltransferase N-terminal" evidence="21">
    <location>
        <begin position="14"/>
        <end position="283"/>
    </location>
</feature>
<dbReference type="InterPro" id="IPR001095">
    <property type="entry name" value="Acetyl_CoA_COase_a_su"/>
</dbReference>